<accession>A0A1Y2T1F4</accession>
<evidence type="ECO:0000313" key="7">
    <source>
        <dbReference type="Proteomes" id="UP000194267"/>
    </source>
</evidence>
<dbReference type="PROSITE" id="PS00723">
    <property type="entry name" value="POLYPRENYL_SYNTHASE_1"/>
    <property type="match status" value="1"/>
</dbReference>
<evidence type="ECO:0000256" key="5">
    <source>
        <dbReference type="ARBA" id="ARBA00022842"/>
    </source>
</evidence>
<dbReference type="InterPro" id="IPR033749">
    <property type="entry name" value="Polyprenyl_synt_CS"/>
</dbReference>
<dbReference type="GO" id="GO:0004659">
    <property type="term" value="F:prenyltransferase activity"/>
    <property type="evidence" value="ECO:0007669"/>
    <property type="project" value="InterPro"/>
</dbReference>
<dbReference type="SUPFAM" id="SSF48576">
    <property type="entry name" value="Terpenoid synthases"/>
    <property type="match status" value="1"/>
</dbReference>
<evidence type="ECO:0000313" key="6">
    <source>
        <dbReference type="EMBL" id="OTA40312.1"/>
    </source>
</evidence>
<dbReference type="InterPro" id="IPR000092">
    <property type="entry name" value="Polyprenyl_synt"/>
</dbReference>
<dbReference type="GO" id="GO:0046872">
    <property type="term" value="F:metal ion binding"/>
    <property type="evidence" value="ECO:0007669"/>
    <property type="project" value="UniProtKB-KW"/>
</dbReference>
<keyword evidence="4" id="KW-0479">Metal-binding</keyword>
<dbReference type="Pfam" id="PF00348">
    <property type="entry name" value="polyprenyl_synt"/>
    <property type="match status" value="1"/>
</dbReference>
<organism evidence="6 7">
    <name type="scientific">Symbiobacterium thermophilum</name>
    <dbReference type="NCBI Taxonomy" id="2734"/>
    <lineage>
        <taxon>Bacteria</taxon>
        <taxon>Bacillati</taxon>
        <taxon>Bacillota</taxon>
        <taxon>Clostridia</taxon>
        <taxon>Eubacteriales</taxon>
        <taxon>Symbiobacteriaceae</taxon>
        <taxon>Symbiobacterium</taxon>
    </lineage>
</organism>
<sequence>MSSQPLAGNIRPLDVFSSIADDLRQVETAIEAALSTQETMLEEVSTHLLRSGGKRIRPALVILASRFPGVELKQVIDVAVAVELIHMATLVHDDVVDNADLRRGRPTVNALWNNQVSVLTGDYLFAKAFTLLADTGNNRVVRLMSEVVGR</sequence>
<dbReference type="PANTHER" id="PTHR12001:SF69">
    <property type="entry name" value="ALL TRANS-POLYPRENYL-DIPHOSPHATE SYNTHASE PDSS1"/>
    <property type="match status" value="1"/>
</dbReference>
<comment type="caution">
    <text evidence="6">The sequence shown here is derived from an EMBL/GenBank/DDBJ whole genome shotgun (WGS) entry which is preliminary data.</text>
</comment>
<protein>
    <recommendedName>
        <fullName evidence="8">Heptaprenyl diphosphate synthase</fullName>
    </recommendedName>
</protein>
<dbReference type="Gene3D" id="1.10.600.10">
    <property type="entry name" value="Farnesyl Diphosphate Synthase"/>
    <property type="match status" value="1"/>
</dbReference>
<comment type="similarity">
    <text evidence="2">Belongs to the FPP/GGPP synthase family.</text>
</comment>
<dbReference type="PANTHER" id="PTHR12001">
    <property type="entry name" value="GERANYLGERANYL PYROPHOSPHATE SYNTHASE"/>
    <property type="match status" value="1"/>
</dbReference>
<evidence type="ECO:0008006" key="8">
    <source>
        <dbReference type="Google" id="ProtNLM"/>
    </source>
</evidence>
<keyword evidence="5" id="KW-0460">Magnesium</keyword>
<dbReference type="EMBL" id="LWLV01002089">
    <property type="protein sequence ID" value="OTA40312.1"/>
    <property type="molecule type" value="Genomic_DNA"/>
</dbReference>
<name>A0A1Y2T1F4_SYMTR</name>
<evidence type="ECO:0000256" key="1">
    <source>
        <dbReference type="ARBA" id="ARBA00001946"/>
    </source>
</evidence>
<evidence type="ECO:0000256" key="2">
    <source>
        <dbReference type="ARBA" id="ARBA00006706"/>
    </source>
</evidence>
<dbReference type="InterPro" id="IPR008949">
    <property type="entry name" value="Isoprenoid_synthase_dom_sf"/>
</dbReference>
<evidence type="ECO:0000256" key="3">
    <source>
        <dbReference type="ARBA" id="ARBA00022679"/>
    </source>
</evidence>
<reference evidence="7" key="1">
    <citation type="submission" date="2016-04" db="EMBL/GenBank/DDBJ databases">
        <authorList>
            <person name="Antunes L.P."/>
            <person name="Martins L.F."/>
            <person name="Pereira R.V."/>
            <person name="Thomas A.M."/>
            <person name="Barbosa D."/>
            <person name="Nascimento L."/>
            <person name="Silva G.M."/>
            <person name="Condomitti G.W."/>
            <person name="Digiampietri L.A."/>
            <person name="Lombardi K.C."/>
            <person name="Ramos P.L."/>
            <person name="Quaggio R.B."/>
            <person name="Oliveira J.C."/>
            <person name="Pascon R.C."/>
            <person name="Cruz J.B."/>
            <person name="Silva A.M."/>
            <person name="Setubal J.C."/>
        </authorList>
    </citation>
    <scope>NUCLEOTIDE SEQUENCE [LARGE SCALE GENOMIC DNA]</scope>
</reference>
<keyword evidence="3" id="KW-0808">Transferase</keyword>
<dbReference type="AlphaFoldDB" id="A0A1Y2T1F4"/>
<dbReference type="GO" id="GO:0008299">
    <property type="term" value="P:isoprenoid biosynthetic process"/>
    <property type="evidence" value="ECO:0007669"/>
    <property type="project" value="InterPro"/>
</dbReference>
<comment type="cofactor">
    <cofactor evidence="1">
        <name>Mg(2+)</name>
        <dbReference type="ChEBI" id="CHEBI:18420"/>
    </cofactor>
</comment>
<proteinExistence type="inferred from homology"/>
<dbReference type="Proteomes" id="UP000194267">
    <property type="component" value="Unassembled WGS sequence"/>
</dbReference>
<evidence type="ECO:0000256" key="4">
    <source>
        <dbReference type="ARBA" id="ARBA00022723"/>
    </source>
</evidence>
<gene>
    <name evidence="6" type="ORF">A6D92_19610</name>
</gene>